<evidence type="ECO:0000256" key="1">
    <source>
        <dbReference type="ARBA" id="ARBA00009670"/>
    </source>
</evidence>
<keyword evidence="5" id="KW-1185">Reference proteome</keyword>
<protein>
    <submittedName>
        <fullName evidence="4">AarF/ABC1/UbiB kinase family protein</fullName>
    </submittedName>
</protein>
<dbReference type="CDD" id="cd05121">
    <property type="entry name" value="ABC1_ADCK3-like"/>
    <property type="match status" value="1"/>
</dbReference>
<dbReference type="PANTHER" id="PTHR10566">
    <property type="entry name" value="CHAPERONE-ACTIVITY OF BC1 COMPLEX CABC1 -RELATED"/>
    <property type="match status" value="1"/>
</dbReference>
<dbReference type="InterPro" id="IPR000719">
    <property type="entry name" value="Prot_kinase_dom"/>
</dbReference>
<reference evidence="4" key="1">
    <citation type="submission" date="2019-07" db="EMBL/GenBank/DDBJ databases">
        <title>Toxilogical consequences of a new and cryptic species of cyanobacteria (Komarekiella delphini-convector) recovered from the epidermis of a bottlenose dolphin and 1500 ft. in the air.</title>
        <authorList>
            <person name="Brown A.O."/>
            <person name="Dvorak P."/>
            <person name="Villanueva C.D."/>
            <person name="Foss A.J."/>
            <person name="Garvey A.D."/>
            <person name="Gibson Q.A."/>
            <person name="Johansen J.R."/>
            <person name="Casamatta D.A."/>
        </authorList>
    </citation>
    <scope>NUCLEOTIDE SEQUENCE</scope>
    <source>
        <strain evidence="4">SJRDD-AB1</strain>
    </source>
</reference>
<keyword evidence="4" id="KW-0418">Kinase</keyword>
<organism evidence="4 5">
    <name type="scientific">Komarekiella delphini-convector SJRDD-AB1</name>
    <dbReference type="NCBI Taxonomy" id="2593771"/>
    <lineage>
        <taxon>Bacteria</taxon>
        <taxon>Bacillati</taxon>
        <taxon>Cyanobacteriota</taxon>
        <taxon>Cyanophyceae</taxon>
        <taxon>Nostocales</taxon>
        <taxon>Nostocaceae</taxon>
        <taxon>Komarekiella</taxon>
        <taxon>Komarekiella delphini-convector</taxon>
    </lineage>
</organism>
<dbReference type="GO" id="GO:0005524">
    <property type="term" value="F:ATP binding"/>
    <property type="evidence" value="ECO:0007669"/>
    <property type="project" value="InterPro"/>
</dbReference>
<dbReference type="RefSeq" id="WP_191759699.1">
    <property type="nucleotide sequence ID" value="NZ_VJXY01000027.1"/>
</dbReference>
<dbReference type="Pfam" id="PF03109">
    <property type="entry name" value="ABC1"/>
    <property type="match status" value="1"/>
</dbReference>
<keyword evidence="4" id="KW-0808">Transferase</keyword>
<dbReference type="PROSITE" id="PS50011">
    <property type="entry name" value="PROTEIN_KINASE_DOM"/>
    <property type="match status" value="1"/>
</dbReference>
<evidence type="ECO:0000256" key="2">
    <source>
        <dbReference type="SAM" id="MobiDB-lite"/>
    </source>
</evidence>
<evidence type="ECO:0000313" key="4">
    <source>
        <dbReference type="EMBL" id="MBD6618497.1"/>
    </source>
</evidence>
<evidence type="ECO:0000259" key="3">
    <source>
        <dbReference type="PROSITE" id="PS50011"/>
    </source>
</evidence>
<feature type="compositionally biased region" description="Basic and acidic residues" evidence="2">
    <location>
        <begin position="13"/>
        <end position="26"/>
    </location>
</feature>
<dbReference type="GO" id="GO:0004672">
    <property type="term" value="F:protein kinase activity"/>
    <property type="evidence" value="ECO:0007669"/>
    <property type="project" value="InterPro"/>
</dbReference>
<dbReference type="InterPro" id="IPR004147">
    <property type="entry name" value="ABC1_dom"/>
</dbReference>
<dbReference type="InterPro" id="IPR050154">
    <property type="entry name" value="UbiB_kinase"/>
</dbReference>
<sequence>MIVKTLPPSSRPIQEDSRGGTNRPDELYDTEVVPENGTQALVVRSPRLLATQNITTIAEPETRYDPVEIKAYYKNRPLQVLRRIFAVLRPTLSLAFGLWWDSRRGIVVKNDRRRANQLRELLTQLGPAYIKIGQALSTRPDLVPPMYLEELTRLQDQLPPFPNEIAYQFIKEELGAPPEEVYAELSSQPIAAASLGQVYKGKLKTGEEVAVKVQRPDLRERITIDLYILRYLAAWVQRRVKRVRSDLVGILDELGDRIFEEMDYIHEGENAERFFQLYGHIKDIYVPKIYWEYTNRRVLTMEWINGIKLTQTEEIRAQGIDARYLIEVGVQCSLRQLLEHGFFHADPHPGNLLAMPDGKLAYLDFGMMSEIKPPQRYGLIEAIVHVVNRDFEGLAKDYVKLDFLSPETDLTPIIPAFSRVFADAQGASVAELNIKSITDELSALMYEYPFRVPPYYALIIRSLVTLEGIAIYIDPNFKVLSEAYPYVSKRLLTDPAPQLRASLQDLLFKDGRFRWNRLENLLRNARNSQDYDLNLVLNQGIDFLASERGAFIRDKLVDESVNGLDALSKNVLHNFTYLLRERVGLTAVNETPAATVEQQQTLEHIKRILNILRETRGFDPAQLAPQVAQLLVNPGVQRLSQQVASRFTQKAIAKLIRQLLAS</sequence>
<dbReference type="PANTHER" id="PTHR10566:SF128">
    <property type="entry name" value="UBIB DOMAIN CONTAINING KINASE"/>
    <property type="match status" value="1"/>
</dbReference>
<proteinExistence type="inferred from homology"/>
<dbReference type="Gene3D" id="1.10.510.10">
    <property type="entry name" value="Transferase(Phosphotransferase) domain 1"/>
    <property type="match status" value="1"/>
</dbReference>
<dbReference type="Proteomes" id="UP001165986">
    <property type="component" value="Unassembled WGS sequence"/>
</dbReference>
<dbReference type="InterPro" id="IPR011009">
    <property type="entry name" value="Kinase-like_dom_sf"/>
</dbReference>
<dbReference type="SUPFAM" id="SSF56112">
    <property type="entry name" value="Protein kinase-like (PK-like)"/>
    <property type="match status" value="1"/>
</dbReference>
<dbReference type="EMBL" id="VJXY01000027">
    <property type="protein sequence ID" value="MBD6618497.1"/>
    <property type="molecule type" value="Genomic_DNA"/>
</dbReference>
<evidence type="ECO:0000313" key="5">
    <source>
        <dbReference type="Proteomes" id="UP001165986"/>
    </source>
</evidence>
<name>A0AA40VSY2_9NOST</name>
<feature type="domain" description="Protein kinase" evidence="3">
    <location>
        <begin position="184"/>
        <end position="513"/>
    </location>
</feature>
<dbReference type="AlphaFoldDB" id="A0AA40VSY2"/>
<feature type="region of interest" description="Disordered" evidence="2">
    <location>
        <begin position="1"/>
        <end position="26"/>
    </location>
</feature>
<comment type="caution">
    <text evidence="4">The sequence shown here is derived from an EMBL/GenBank/DDBJ whole genome shotgun (WGS) entry which is preliminary data.</text>
</comment>
<gene>
    <name evidence="4" type="ORF">FNW02_22390</name>
</gene>
<accession>A0AA40VSY2</accession>
<comment type="similarity">
    <text evidence="1">Belongs to the protein kinase superfamily. ADCK protein kinase family.</text>
</comment>